<accession>A0A7L4I2L1</accession>
<name>A0A7L4I2L1_SCOUM</name>
<keyword evidence="1" id="KW-0479">Metal-binding</keyword>
<dbReference type="GO" id="GO:0003676">
    <property type="term" value="F:nucleic acid binding"/>
    <property type="evidence" value="ECO:0007669"/>
    <property type="project" value="InterPro"/>
</dbReference>
<gene>
    <name evidence="3" type="primary">Ervk6_1</name>
    <name evidence="3" type="ORF">SCOUMB_R13327</name>
</gene>
<keyword evidence="1" id="KW-0862">Zinc</keyword>
<protein>
    <submittedName>
        <fullName evidence="3">GAK6 protein</fullName>
    </submittedName>
</protein>
<dbReference type="OrthoDB" id="9386882at2759"/>
<organism evidence="3 4">
    <name type="scientific">Scopus umbretta</name>
    <name type="common">Hammerkop</name>
    <dbReference type="NCBI Taxonomy" id="33581"/>
    <lineage>
        <taxon>Eukaryota</taxon>
        <taxon>Metazoa</taxon>
        <taxon>Chordata</taxon>
        <taxon>Craniata</taxon>
        <taxon>Vertebrata</taxon>
        <taxon>Euteleostomi</taxon>
        <taxon>Archelosauria</taxon>
        <taxon>Archosauria</taxon>
        <taxon>Dinosauria</taxon>
        <taxon>Saurischia</taxon>
        <taxon>Theropoda</taxon>
        <taxon>Coelurosauria</taxon>
        <taxon>Aves</taxon>
        <taxon>Neognathae</taxon>
        <taxon>Neoaves</taxon>
        <taxon>Aequornithes</taxon>
        <taxon>Pelecaniformes</taxon>
        <taxon>Scopidae</taxon>
        <taxon>Scopus</taxon>
    </lineage>
</organism>
<dbReference type="Gene3D" id="1.10.1200.30">
    <property type="match status" value="1"/>
</dbReference>
<dbReference type="SUPFAM" id="SSF57756">
    <property type="entry name" value="Retrovirus zinc finger-like domains"/>
    <property type="match status" value="1"/>
</dbReference>
<dbReference type="PANTHER" id="PTHR40389:SF3">
    <property type="entry name" value="IGE-BINDING PROTEIN"/>
    <property type="match status" value="1"/>
</dbReference>
<keyword evidence="4" id="KW-1185">Reference proteome</keyword>
<dbReference type="AlphaFoldDB" id="A0A7L4I2L1"/>
<dbReference type="PROSITE" id="PS50158">
    <property type="entry name" value="ZF_CCHC"/>
    <property type="match status" value="1"/>
</dbReference>
<feature type="domain" description="CCHC-type" evidence="2">
    <location>
        <begin position="58"/>
        <end position="71"/>
    </location>
</feature>
<dbReference type="InterPro" id="IPR050195">
    <property type="entry name" value="Primate_lentivir_Gag_pol-like"/>
</dbReference>
<dbReference type="GO" id="GO:0008270">
    <property type="term" value="F:zinc ion binding"/>
    <property type="evidence" value="ECO:0007669"/>
    <property type="project" value="UniProtKB-KW"/>
</dbReference>
<reference evidence="3 4" key="1">
    <citation type="submission" date="2020-02" db="EMBL/GenBank/DDBJ databases">
        <title>Bird 10,000 Genomes (B10K) Project - Family phase.</title>
        <authorList>
            <person name="Zhang G."/>
        </authorList>
    </citation>
    <scope>NUCLEOTIDE SEQUENCE [LARGE SCALE GENOMIC DNA]</scope>
    <source>
        <strain evidence="3">B10K-DU-002-70</strain>
        <tissue evidence="3">Muscle</tissue>
    </source>
</reference>
<keyword evidence="1" id="KW-0863">Zinc-finger</keyword>
<dbReference type="PANTHER" id="PTHR40389">
    <property type="entry name" value="ENDOGENOUS RETROVIRUS GROUP K MEMBER 24 GAG POLYPROTEIN-RELATED"/>
    <property type="match status" value="1"/>
</dbReference>
<evidence type="ECO:0000256" key="1">
    <source>
        <dbReference type="PROSITE-ProRule" id="PRU00047"/>
    </source>
</evidence>
<comment type="caution">
    <text evidence="3">The sequence shown here is derived from an EMBL/GenBank/DDBJ whole genome shotgun (WGS) entry which is preliminary data.</text>
</comment>
<dbReference type="EMBL" id="VZTL01053838">
    <property type="protein sequence ID" value="NXX59938.1"/>
    <property type="molecule type" value="Genomic_DNA"/>
</dbReference>
<dbReference type="SUPFAM" id="SSF47353">
    <property type="entry name" value="Retrovirus capsid dimerization domain-like"/>
    <property type="match status" value="1"/>
</dbReference>
<feature type="non-terminal residue" evidence="3">
    <location>
        <position position="1"/>
    </location>
</feature>
<dbReference type="SMART" id="SM00343">
    <property type="entry name" value="ZnF_C2HC"/>
    <property type="match status" value="1"/>
</dbReference>
<sequence>ANADCKKLLKSLPNQNPTLIEMVEACNRIGTMDHKYEAMAAAFAAMHGPMGANPQRNCYGCGKPGHLKKDCFSA</sequence>
<feature type="non-terminal residue" evidence="3">
    <location>
        <position position="74"/>
    </location>
</feature>
<evidence type="ECO:0000313" key="3">
    <source>
        <dbReference type="EMBL" id="NXX59938.1"/>
    </source>
</evidence>
<dbReference type="Proteomes" id="UP000539032">
    <property type="component" value="Unassembled WGS sequence"/>
</dbReference>
<evidence type="ECO:0000313" key="4">
    <source>
        <dbReference type="Proteomes" id="UP000539032"/>
    </source>
</evidence>
<dbReference type="InterPro" id="IPR036875">
    <property type="entry name" value="Znf_CCHC_sf"/>
</dbReference>
<dbReference type="Pfam" id="PF00098">
    <property type="entry name" value="zf-CCHC"/>
    <property type="match status" value="1"/>
</dbReference>
<dbReference type="InterPro" id="IPR001878">
    <property type="entry name" value="Znf_CCHC"/>
</dbReference>
<evidence type="ECO:0000259" key="2">
    <source>
        <dbReference type="PROSITE" id="PS50158"/>
    </source>
</evidence>
<dbReference type="InterPro" id="IPR008916">
    <property type="entry name" value="Retrov_capsid_C"/>
</dbReference>
<dbReference type="Gene3D" id="4.10.60.10">
    <property type="entry name" value="Zinc finger, CCHC-type"/>
    <property type="match status" value="1"/>
</dbReference>
<proteinExistence type="predicted"/>